<dbReference type="GO" id="GO:0008556">
    <property type="term" value="F:P-type potassium transmembrane transporter activity"/>
    <property type="evidence" value="ECO:0007669"/>
    <property type="project" value="InterPro"/>
</dbReference>
<gene>
    <name evidence="9" type="primary">kdpA</name>
    <name evidence="10" type="ORF">BW685_31045</name>
</gene>
<dbReference type="PANTHER" id="PTHR30607">
    <property type="entry name" value="POTASSIUM-TRANSPORTING ATPASE A CHAIN"/>
    <property type="match status" value="1"/>
</dbReference>
<dbReference type="EMBL" id="MTJZ01000065">
    <property type="protein sequence ID" value="OMG69416.1"/>
    <property type="molecule type" value="Genomic_DNA"/>
</dbReference>
<dbReference type="Proteomes" id="UP000187194">
    <property type="component" value="Unassembled WGS sequence"/>
</dbReference>
<dbReference type="HAMAP" id="MF_00275">
    <property type="entry name" value="KdpA"/>
    <property type="match status" value="1"/>
</dbReference>
<reference evidence="10 11" key="1">
    <citation type="submission" date="2017-01" db="EMBL/GenBank/DDBJ databases">
        <title>Phylogeographic, genomic and meropenem susceptibility analysis of Burkholderia ubonensis.</title>
        <authorList>
            <person name="Price E.P."/>
            <person name="Sarovich D.S."/>
            <person name="Webb J.R."/>
            <person name="Hall C.M."/>
            <person name="Sahl J.W."/>
            <person name="Kaestli M."/>
            <person name="Mayo M."/>
            <person name="Harrington G."/>
            <person name="Baker A.L."/>
            <person name="Sidak-Loftis L.C."/>
            <person name="Lummis M."/>
            <person name="Schupp J.M."/>
            <person name="Gillece J.D."/>
            <person name="Tuanyok A."/>
            <person name="Warner J."/>
            <person name="Busch J.D."/>
            <person name="Keim P."/>
            <person name="Currie B.J."/>
            <person name="Wagner D.M."/>
        </authorList>
    </citation>
    <scope>NUCLEOTIDE SEQUENCE [LARGE SCALE GENOMIC DNA]</scope>
    <source>
        <strain evidence="10 11">A21</strain>
    </source>
</reference>
<keyword evidence="7 9" id="KW-0406">Ion transport</keyword>
<organism evidence="10 11">
    <name type="scientific">Burkholderia ubonensis</name>
    <dbReference type="NCBI Taxonomy" id="101571"/>
    <lineage>
        <taxon>Bacteria</taxon>
        <taxon>Pseudomonadati</taxon>
        <taxon>Pseudomonadota</taxon>
        <taxon>Betaproteobacteria</taxon>
        <taxon>Burkholderiales</taxon>
        <taxon>Burkholderiaceae</taxon>
        <taxon>Burkholderia</taxon>
        <taxon>Burkholderia cepacia complex</taxon>
    </lineage>
</organism>
<keyword evidence="1 9" id="KW-0813">Transport</keyword>
<feature type="transmembrane region" description="Helical" evidence="9">
    <location>
        <begin position="253"/>
        <end position="273"/>
    </location>
</feature>
<keyword evidence="3 9" id="KW-0633">Potassium transport</keyword>
<feature type="transmembrane region" description="Helical" evidence="9">
    <location>
        <begin position="444"/>
        <end position="465"/>
    </location>
</feature>
<feature type="transmembrane region" description="Helical" evidence="9">
    <location>
        <begin position="527"/>
        <end position="548"/>
    </location>
</feature>
<evidence type="ECO:0000256" key="4">
    <source>
        <dbReference type="ARBA" id="ARBA00022692"/>
    </source>
</evidence>
<feature type="transmembrane region" description="Helical" evidence="9">
    <location>
        <begin position="569"/>
        <end position="593"/>
    </location>
</feature>
<dbReference type="PANTHER" id="PTHR30607:SF2">
    <property type="entry name" value="POTASSIUM-TRANSPORTING ATPASE POTASSIUM-BINDING SUBUNIT"/>
    <property type="match status" value="1"/>
</dbReference>
<comment type="subcellular location">
    <subcellularLocation>
        <location evidence="9">Cell membrane</location>
        <topology evidence="9">Multi-pass membrane protein</topology>
    </subcellularLocation>
</comment>
<evidence type="ECO:0000313" key="10">
    <source>
        <dbReference type="EMBL" id="OMG69416.1"/>
    </source>
</evidence>
<dbReference type="PIRSF" id="PIRSF001294">
    <property type="entry name" value="K_ATPaseA"/>
    <property type="match status" value="1"/>
</dbReference>
<dbReference type="Pfam" id="PF03814">
    <property type="entry name" value="KdpA"/>
    <property type="match status" value="1"/>
</dbReference>
<feature type="transmembrane region" description="Helical" evidence="9">
    <location>
        <begin position="125"/>
        <end position="150"/>
    </location>
</feature>
<keyword evidence="4 9" id="KW-0812">Transmembrane</keyword>
<feature type="transmembrane region" description="Helical" evidence="9">
    <location>
        <begin position="87"/>
        <end position="105"/>
    </location>
</feature>
<feature type="transmembrane region" description="Helical" evidence="9">
    <location>
        <begin position="285"/>
        <end position="304"/>
    </location>
</feature>
<comment type="subunit">
    <text evidence="9">The system is composed of three essential subunits: KdpA, KdpB and KdpC.</text>
</comment>
<dbReference type="GO" id="GO:0030955">
    <property type="term" value="F:potassium ion binding"/>
    <property type="evidence" value="ECO:0007669"/>
    <property type="project" value="UniProtKB-UniRule"/>
</dbReference>
<name>A0A1R1J2E6_9BURK</name>
<evidence type="ECO:0000256" key="3">
    <source>
        <dbReference type="ARBA" id="ARBA00022538"/>
    </source>
</evidence>
<sequence>MWTLPLLIVVAAIAVSIPLSRYMSWIMDGRYHAPRLLRWFESKLDSGQQNWKQYTVALLAFNAVLFVFGFAVLSLQPLMPLMPLNPLGRGMLAPSTIFNTVISFMTNTNLQHYSGDQHFSNFSQIFFILPNMFLSAAVGLCALTAIIRLFRGQPLIGNFFVDMWRVIVYMFVPIALVVGAIFIHEGMPMTYRGDVQVTTLEPAAMGTTDNGQAKQQTLVVGPVAAVIPIKMLGTNGGGFYGMNSAHPYENPSALSNFVTTLAMMIFPFSLVLMYGRMLGRVRHAVVIYGVMLSMMIGLIAWAVYFDTLQPNPAFTAHPVARTYPLAGTTHSVTIPPVAALPVDQHLGNLEGKELRFGTSAGATFAAITTDVTCGAVNAEHDSLNPLAGLSPLIGMWLNCVFGGKGVGMINLLLFLIVGVFLAGQMVGRTPEYLGRKVGAREMKLAMIALLVHPILILGPTGVFSATDWGTKAEANPGAHGFAEITYQFSSASANNGSAFDGLATTYGLNANPNPAPTVVQWDTSTGLVMLFSRYLPIVAPIAMAAFLGRKKTAPATLGTMRDDTATFGFLLLGTIAIVGALLFLPVAALGPLAEHLGPLPFGG</sequence>
<accession>A0A1R1J2E6</accession>
<evidence type="ECO:0000256" key="7">
    <source>
        <dbReference type="ARBA" id="ARBA00023065"/>
    </source>
</evidence>
<keyword evidence="8 9" id="KW-0472">Membrane</keyword>
<evidence type="ECO:0000313" key="11">
    <source>
        <dbReference type="Proteomes" id="UP000187194"/>
    </source>
</evidence>
<dbReference type="RefSeq" id="WP_076482132.1">
    <property type="nucleotide sequence ID" value="NZ_MTJZ01000065.1"/>
</dbReference>
<feature type="transmembrane region" description="Helical" evidence="9">
    <location>
        <begin position="162"/>
        <end position="183"/>
    </location>
</feature>
<evidence type="ECO:0000256" key="6">
    <source>
        <dbReference type="ARBA" id="ARBA00022989"/>
    </source>
</evidence>
<dbReference type="AlphaFoldDB" id="A0A1R1J2E6"/>
<keyword evidence="5 9" id="KW-0630">Potassium</keyword>
<evidence type="ECO:0000256" key="2">
    <source>
        <dbReference type="ARBA" id="ARBA00022475"/>
    </source>
</evidence>
<proteinExistence type="inferred from homology"/>
<dbReference type="GO" id="GO:0005886">
    <property type="term" value="C:plasma membrane"/>
    <property type="evidence" value="ECO:0007669"/>
    <property type="project" value="UniProtKB-SubCell"/>
</dbReference>
<protein>
    <recommendedName>
        <fullName evidence="9">Potassium-transporting ATPase potassium-binding subunit</fullName>
    </recommendedName>
    <alternativeName>
        <fullName evidence="9">ATP phosphohydrolase [potassium-transporting] A chain</fullName>
    </alternativeName>
    <alternativeName>
        <fullName evidence="9">Potassium-binding and translocating subunit A</fullName>
    </alternativeName>
    <alternativeName>
        <fullName evidence="9">Potassium-translocating ATPase A chain</fullName>
    </alternativeName>
</protein>
<keyword evidence="2 9" id="KW-1003">Cell membrane</keyword>
<comment type="caution">
    <text evidence="10">The sequence shown here is derived from an EMBL/GenBank/DDBJ whole genome shotgun (WGS) entry which is preliminary data.</text>
</comment>
<dbReference type="InterPro" id="IPR004623">
    <property type="entry name" value="KdpA"/>
</dbReference>
<feature type="transmembrane region" description="Helical" evidence="9">
    <location>
        <begin position="405"/>
        <end position="423"/>
    </location>
</feature>
<evidence type="ECO:0000256" key="8">
    <source>
        <dbReference type="ARBA" id="ARBA00023136"/>
    </source>
</evidence>
<comment type="similarity">
    <text evidence="9">Belongs to the KdpA family.</text>
</comment>
<evidence type="ECO:0000256" key="1">
    <source>
        <dbReference type="ARBA" id="ARBA00022448"/>
    </source>
</evidence>
<dbReference type="NCBIfam" id="TIGR00680">
    <property type="entry name" value="kdpA"/>
    <property type="match status" value="1"/>
</dbReference>
<evidence type="ECO:0000256" key="5">
    <source>
        <dbReference type="ARBA" id="ARBA00022958"/>
    </source>
</evidence>
<comment type="function">
    <text evidence="9">Part of the high-affinity ATP-driven potassium transport (or Kdp) system, which catalyzes the hydrolysis of ATP coupled with the electrogenic transport of potassium into the cytoplasm. This subunit binds the extracellular potassium ions and delivers the ions to the membrane domain of KdpB through an intramembrane tunnel.</text>
</comment>
<evidence type="ECO:0000256" key="9">
    <source>
        <dbReference type="HAMAP-Rule" id="MF_00275"/>
    </source>
</evidence>
<feature type="transmembrane region" description="Helical" evidence="9">
    <location>
        <begin position="54"/>
        <end position="75"/>
    </location>
</feature>
<keyword evidence="6 9" id="KW-1133">Transmembrane helix</keyword>